<dbReference type="PROSITE" id="PS50071">
    <property type="entry name" value="HOMEOBOX_2"/>
    <property type="match status" value="1"/>
</dbReference>
<dbReference type="Gene3D" id="1.10.10.60">
    <property type="entry name" value="Homeodomain-like"/>
    <property type="match status" value="1"/>
</dbReference>
<evidence type="ECO:0000313" key="15">
    <source>
        <dbReference type="EMBL" id="CAD6194577.1"/>
    </source>
</evidence>
<dbReference type="PROSITE" id="PS00028">
    <property type="entry name" value="ZINC_FINGER_C2H2_1"/>
    <property type="match status" value="3"/>
</dbReference>
<evidence type="ECO:0000256" key="12">
    <source>
        <dbReference type="SAM" id="MobiDB-lite"/>
    </source>
</evidence>
<feature type="non-terminal residue" evidence="15">
    <location>
        <position position="1"/>
    </location>
</feature>
<evidence type="ECO:0000313" key="16">
    <source>
        <dbReference type="Proteomes" id="UP000835052"/>
    </source>
</evidence>
<feature type="domain" description="C2H2-type" evidence="14">
    <location>
        <begin position="614"/>
        <end position="642"/>
    </location>
</feature>
<dbReference type="InterPro" id="IPR009057">
    <property type="entry name" value="Homeodomain-like_sf"/>
</dbReference>
<dbReference type="CDD" id="cd00086">
    <property type="entry name" value="homeodomain"/>
    <property type="match status" value="1"/>
</dbReference>
<feature type="domain" description="C2H2-type" evidence="14">
    <location>
        <begin position="558"/>
        <end position="585"/>
    </location>
</feature>
<dbReference type="AlphaFoldDB" id="A0A8S1HHE8"/>
<keyword evidence="6 10" id="KW-0238">DNA-binding</keyword>
<keyword evidence="7 10" id="KW-0371">Homeobox</keyword>
<dbReference type="FunFam" id="3.30.160.60:FF:000013">
    <property type="entry name" value="Putative zinc finger E-box-binding homeobox 2"/>
    <property type="match status" value="2"/>
</dbReference>
<dbReference type="PANTHER" id="PTHR24391:SF27">
    <property type="entry name" value="ZINC FINGER PROTEIN 1"/>
    <property type="match status" value="1"/>
</dbReference>
<keyword evidence="16" id="KW-1185">Reference proteome</keyword>
<dbReference type="GO" id="GO:0000978">
    <property type="term" value="F:RNA polymerase II cis-regulatory region sequence-specific DNA binding"/>
    <property type="evidence" value="ECO:0007669"/>
    <property type="project" value="TreeGrafter"/>
</dbReference>
<organism evidence="15 16">
    <name type="scientific">Caenorhabditis auriculariae</name>
    <dbReference type="NCBI Taxonomy" id="2777116"/>
    <lineage>
        <taxon>Eukaryota</taxon>
        <taxon>Metazoa</taxon>
        <taxon>Ecdysozoa</taxon>
        <taxon>Nematoda</taxon>
        <taxon>Chromadorea</taxon>
        <taxon>Rhabditida</taxon>
        <taxon>Rhabditina</taxon>
        <taxon>Rhabditomorpha</taxon>
        <taxon>Rhabditoidea</taxon>
        <taxon>Rhabditidae</taxon>
        <taxon>Peloderinae</taxon>
        <taxon>Caenorhabditis</taxon>
    </lineage>
</organism>
<feature type="region of interest" description="Disordered" evidence="12">
    <location>
        <begin position="657"/>
        <end position="683"/>
    </location>
</feature>
<dbReference type="FunFam" id="3.30.160.60:FF:000082">
    <property type="entry name" value="Putative zinc finger E-box-binding homeobox 2"/>
    <property type="match status" value="1"/>
</dbReference>
<keyword evidence="8 10" id="KW-0539">Nucleus</keyword>
<dbReference type="Pfam" id="PF00046">
    <property type="entry name" value="Homeodomain"/>
    <property type="match status" value="1"/>
</dbReference>
<dbReference type="SUPFAM" id="SSF46689">
    <property type="entry name" value="Homeodomain-like"/>
    <property type="match status" value="1"/>
</dbReference>
<dbReference type="PROSITE" id="PS00027">
    <property type="entry name" value="HOMEOBOX_1"/>
    <property type="match status" value="1"/>
</dbReference>
<dbReference type="EMBL" id="CAJGYM010000046">
    <property type="protein sequence ID" value="CAD6194577.1"/>
    <property type="molecule type" value="Genomic_DNA"/>
</dbReference>
<feature type="domain" description="C2H2-type" evidence="14">
    <location>
        <begin position="79"/>
        <end position="106"/>
    </location>
</feature>
<evidence type="ECO:0000256" key="10">
    <source>
        <dbReference type="PROSITE-ProRule" id="PRU00108"/>
    </source>
</evidence>
<dbReference type="InterPro" id="IPR017970">
    <property type="entry name" value="Homeobox_CS"/>
</dbReference>
<dbReference type="InterPro" id="IPR013087">
    <property type="entry name" value="Znf_C2H2_type"/>
</dbReference>
<evidence type="ECO:0000256" key="6">
    <source>
        <dbReference type="ARBA" id="ARBA00023125"/>
    </source>
</evidence>
<evidence type="ECO:0000256" key="9">
    <source>
        <dbReference type="PROSITE-ProRule" id="PRU00042"/>
    </source>
</evidence>
<keyword evidence="2" id="KW-0479">Metal-binding</keyword>
<dbReference type="FunFam" id="3.30.160.60:FF:000145">
    <property type="entry name" value="Zinc finger protein 574"/>
    <property type="match status" value="1"/>
</dbReference>
<gene>
    <name evidence="15" type="ORF">CAUJ_LOCUS10496</name>
</gene>
<dbReference type="SUPFAM" id="SSF57667">
    <property type="entry name" value="beta-beta-alpha zinc fingers"/>
    <property type="match status" value="3"/>
</dbReference>
<dbReference type="InterPro" id="IPR001356">
    <property type="entry name" value="HD"/>
</dbReference>
<keyword evidence="3" id="KW-0677">Repeat</keyword>
<protein>
    <submittedName>
        <fullName evidence="15">Uncharacterized protein</fullName>
    </submittedName>
</protein>
<dbReference type="GO" id="GO:0051094">
    <property type="term" value="P:positive regulation of developmental process"/>
    <property type="evidence" value="ECO:0007669"/>
    <property type="project" value="UniProtKB-ARBA"/>
</dbReference>
<dbReference type="GO" id="GO:0008270">
    <property type="term" value="F:zinc ion binding"/>
    <property type="evidence" value="ECO:0007669"/>
    <property type="project" value="UniProtKB-KW"/>
</dbReference>
<comment type="caution">
    <text evidence="15">The sequence shown here is derived from an EMBL/GenBank/DDBJ whole genome shotgun (WGS) entry which is preliminary data.</text>
</comment>
<dbReference type="Gene3D" id="3.30.160.60">
    <property type="entry name" value="Classic Zinc Finger"/>
    <property type="match status" value="5"/>
</dbReference>
<feature type="compositionally biased region" description="Basic and acidic residues" evidence="12">
    <location>
        <begin position="244"/>
        <end position="272"/>
    </location>
</feature>
<dbReference type="GO" id="GO:0000981">
    <property type="term" value="F:DNA-binding transcription factor activity, RNA polymerase II-specific"/>
    <property type="evidence" value="ECO:0007669"/>
    <property type="project" value="InterPro"/>
</dbReference>
<dbReference type="GO" id="GO:0000122">
    <property type="term" value="P:negative regulation of transcription by RNA polymerase II"/>
    <property type="evidence" value="ECO:0007669"/>
    <property type="project" value="UniProtKB-ARBA"/>
</dbReference>
<dbReference type="SMART" id="SM00389">
    <property type="entry name" value="HOX"/>
    <property type="match status" value="1"/>
</dbReference>
<evidence type="ECO:0000259" key="14">
    <source>
        <dbReference type="PROSITE" id="PS50157"/>
    </source>
</evidence>
<evidence type="ECO:0000256" key="2">
    <source>
        <dbReference type="ARBA" id="ARBA00022723"/>
    </source>
</evidence>
<dbReference type="PROSITE" id="PS50157">
    <property type="entry name" value="ZINC_FINGER_C2H2_2"/>
    <property type="match status" value="4"/>
</dbReference>
<evidence type="ECO:0000256" key="1">
    <source>
        <dbReference type="ARBA" id="ARBA00004123"/>
    </source>
</evidence>
<reference evidence="15" key="1">
    <citation type="submission" date="2020-10" db="EMBL/GenBank/DDBJ databases">
        <authorList>
            <person name="Kikuchi T."/>
        </authorList>
    </citation>
    <scope>NUCLEOTIDE SEQUENCE</scope>
    <source>
        <strain evidence="15">NKZ352</strain>
    </source>
</reference>
<dbReference type="Pfam" id="PF00096">
    <property type="entry name" value="zf-C2H2"/>
    <property type="match status" value="3"/>
</dbReference>
<accession>A0A8S1HHE8</accession>
<sequence length="801" mass="87903">MNLQPQIHCRKRFAKADFLDTSGGVSASRTSTVVGPSSGEHGRKVGVSRLMVDVADSPVMSAPPSTISTPSSDDALRKFKCPECGKAFKFKHHLKEHIRIHSGEKPFECASCHKRFSHSGSYSSHMSSKKCVQQSAPTLLQPFNPYQLMMYRNIMMQLQTPAFGLNAGAVAAATTDSNPAAYLNFFQQNILQGLENATTSSSTSTPSTTTSPSLLAAYLNTSAASEASLLSSPRTSPGGSAVKGEVERTKEEEPIVEKKELSHSPAAEEHAENGALENFDGDGKNSPDWRPLRSRSFLNDSQVAVLQTHFKRNPFPSKYELSAVAEQIGVNKRVVQVWFQNTRAKERRSNRLPTTPRGNGALGVVPAVGGPWASLALPPPAVQPNAAQIMAAWAQQYTATVSQGESNTVHSDDMLEDEETMDEDIAEGKETPLDLTVIRDEEEPEWSPEKLVGFLDQSTTALQELLKQAGGDFLSTNDDVVKKEEPTSPPSSTVSSIWPSSSMFINQYGSMLSGNLSTELQKVLEQRRSEDDNSSLCSNDSKRLKGKLASIDEGEGLFSCDQCDKVFGKQSSLARHKYEHSGQRPYKCDICEKAFKHKHHLTEHKRLHSGEKPFQCDKCLKRFSHSGSYSQHMNHRYSYCKPYREAGVSVTPSNLVSAADGSVSPTSPSSTPTPTPSQPAGTPKIATMRNAGSSAYGAFFVCPHPINQHAICTLQILCHAELRSRKNFPKRQSFAFDVVVNWSLEDRPPGVDYLKLRKTRTSSLVVSGNVSNGLTLQEVFRKQNKAITFFERVADWPRSLP</sequence>
<dbReference type="GO" id="GO:0051240">
    <property type="term" value="P:positive regulation of multicellular organismal process"/>
    <property type="evidence" value="ECO:0007669"/>
    <property type="project" value="UniProtKB-ARBA"/>
</dbReference>
<dbReference type="GO" id="GO:0005634">
    <property type="term" value="C:nucleus"/>
    <property type="evidence" value="ECO:0007669"/>
    <property type="project" value="UniProtKB-SubCell"/>
</dbReference>
<dbReference type="GO" id="GO:0022603">
    <property type="term" value="P:regulation of anatomical structure morphogenesis"/>
    <property type="evidence" value="ECO:0007669"/>
    <property type="project" value="UniProtKB-ARBA"/>
</dbReference>
<name>A0A8S1HHE8_9PELO</name>
<evidence type="ECO:0000256" key="4">
    <source>
        <dbReference type="ARBA" id="ARBA00022771"/>
    </source>
</evidence>
<evidence type="ECO:0000256" key="8">
    <source>
        <dbReference type="ARBA" id="ARBA00023242"/>
    </source>
</evidence>
<dbReference type="PANTHER" id="PTHR24391">
    <property type="entry name" value="HISTONE H4 TRANSCRIPTION FACTOR-RELATED"/>
    <property type="match status" value="1"/>
</dbReference>
<evidence type="ECO:0000256" key="11">
    <source>
        <dbReference type="RuleBase" id="RU000682"/>
    </source>
</evidence>
<keyword evidence="4 9" id="KW-0863">Zinc-finger</keyword>
<dbReference type="InterPro" id="IPR051574">
    <property type="entry name" value="ZnF_E-box_Homeobox"/>
</dbReference>
<comment type="subcellular location">
    <subcellularLocation>
        <location evidence="1 10 11">Nucleus</location>
    </subcellularLocation>
</comment>
<evidence type="ECO:0000259" key="13">
    <source>
        <dbReference type="PROSITE" id="PS50071"/>
    </source>
</evidence>
<feature type="domain" description="C2H2-type" evidence="14">
    <location>
        <begin position="586"/>
        <end position="613"/>
    </location>
</feature>
<dbReference type="OrthoDB" id="427030at2759"/>
<dbReference type="SMART" id="SM00355">
    <property type="entry name" value="ZnF_C2H2"/>
    <property type="match status" value="5"/>
</dbReference>
<keyword evidence="5" id="KW-0862">Zinc</keyword>
<evidence type="ECO:0000256" key="5">
    <source>
        <dbReference type="ARBA" id="ARBA00022833"/>
    </source>
</evidence>
<feature type="region of interest" description="Disordered" evidence="12">
    <location>
        <begin position="228"/>
        <end position="286"/>
    </location>
</feature>
<evidence type="ECO:0000256" key="7">
    <source>
        <dbReference type="ARBA" id="ARBA00023155"/>
    </source>
</evidence>
<dbReference type="GO" id="GO:2000026">
    <property type="term" value="P:regulation of multicellular organismal development"/>
    <property type="evidence" value="ECO:0007669"/>
    <property type="project" value="UniProtKB-ARBA"/>
</dbReference>
<proteinExistence type="predicted"/>
<dbReference type="InterPro" id="IPR036236">
    <property type="entry name" value="Znf_C2H2_sf"/>
</dbReference>
<feature type="DNA-binding region" description="Homeobox" evidence="10">
    <location>
        <begin position="291"/>
        <end position="350"/>
    </location>
</feature>
<dbReference type="Proteomes" id="UP000835052">
    <property type="component" value="Unassembled WGS sequence"/>
</dbReference>
<evidence type="ECO:0000256" key="3">
    <source>
        <dbReference type="ARBA" id="ARBA00022737"/>
    </source>
</evidence>
<feature type="domain" description="Homeobox" evidence="13">
    <location>
        <begin position="289"/>
        <end position="349"/>
    </location>
</feature>
<dbReference type="FunFam" id="3.30.160.60:FF:000744">
    <property type="entry name" value="zinc finger E-box-binding homeobox 1"/>
    <property type="match status" value="1"/>
</dbReference>